<keyword evidence="3" id="KW-1185">Reference proteome</keyword>
<dbReference type="EMBL" id="SLUI01000005">
    <property type="protein sequence ID" value="TCL37654.1"/>
    <property type="molecule type" value="Genomic_DNA"/>
</dbReference>
<gene>
    <name evidence="2" type="ORF">EV210_10588</name>
</gene>
<evidence type="ECO:0000256" key="1">
    <source>
        <dbReference type="SAM" id="MobiDB-lite"/>
    </source>
</evidence>
<sequence length="35" mass="3936">MGKISDKSSYKNQKSAAKSTQFYANKQAAKQIKKK</sequence>
<reference evidence="2 3" key="1">
    <citation type="submission" date="2019-03" db="EMBL/GenBank/DDBJ databases">
        <title>Genomic Encyclopedia of Type Strains, Phase IV (KMG-IV): sequencing the most valuable type-strain genomes for metagenomic binning, comparative biology and taxonomic classification.</title>
        <authorList>
            <person name="Goeker M."/>
        </authorList>
    </citation>
    <scope>NUCLEOTIDE SEQUENCE [LARGE SCALE GENOMIC DNA]</scope>
    <source>
        <strain evidence="2 3">DSM 15969</strain>
    </source>
</reference>
<feature type="compositionally biased region" description="Low complexity" evidence="1">
    <location>
        <begin position="26"/>
        <end position="35"/>
    </location>
</feature>
<name>A0A4R1Q0M1_9FIRM</name>
<feature type="region of interest" description="Disordered" evidence="1">
    <location>
        <begin position="1"/>
        <end position="35"/>
    </location>
</feature>
<feature type="compositionally biased region" description="Polar residues" evidence="1">
    <location>
        <begin position="10"/>
        <end position="24"/>
    </location>
</feature>
<organism evidence="2 3">
    <name type="scientific">Anaerospora hongkongensis</name>
    <dbReference type="NCBI Taxonomy" id="244830"/>
    <lineage>
        <taxon>Bacteria</taxon>
        <taxon>Bacillati</taxon>
        <taxon>Bacillota</taxon>
        <taxon>Negativicutes</taxon>
        <taxon>Selenomonadales</taxon>
        <taxon>Sporomusaceae</taxon>
        <taxon>Anaerospora</taxon>
    </lineage>
</organism>
<comment type="caution">
    <text evidence="2">The sequence shown here is derived from an EMBL/GenBank/DDBJ whole genome shotgun (WGS) entry which is preliminary data.</text>
</comment>
<proteinExistence type="predicted"/>
<accession>A0A4R1Q0M1</accession>
<protein>
    <submittedName>
        <fullName evidence="2">Uncharacterized protein</fullName>
    </submittedName>
</protein>
<dbReference type="Proteomes" id="UP000295063">
    <property type="component" value="Unassembled WGS sequence"/>
</dbReference>
<evidence type="ECO:0000313" key="3">
    <source>
        <dbReference type="Proteomes" id="UP000295063"/>
    </source>
</evidence>
<evidence type="ECO:0000313" key="2">
    <source>
        <dbReference type="EMBL" id="TCL37654.1"/>
    </source>
</evidence>
<dbReference type="AlphaFoldDB" id="A0A4R1Q0M1"/>